<dbReference type="KEGG" id="ehx:EMIHUDRAFT_115519"/>
<feature type="compositionally biased region" description="Gly residues" evidence="7">
    <location>
        <begin position="270"/>
        <end position="286"/>
    </location>
</feature>
<dbReference type="RefSeq" id="XP_005777837.1">
    <property type="nucleotide sequence ID" value="XM_005777780.1"/>
</dbReference>
<dbReference type="EnsemblProtists" id="EOD25408">
    <property type="protein sequence ID" value="EOD25408"/>
    <property type="gene ID" value="EMIHUDRAFT_115519"/>
</dbReference>
<dbReference type="Pfam" id="PF10568">
    <property type="entry name" value="Tom37"/>
    <property type="match status" value="1"/>
</dbReference>
<dbReference type="AlphaFoldDB" id="A0A0D3JPH3"/>
<evidence type="ECO:0000256" key="4">
    <source>
        <dbReference type="ARBA" id="ARBA00022927"/>
    </source>
</evidence>
<feature type="domain" description="Mitochondrial outer membrane transport complex Sam37/metaxin N-terminal" evidence="8">
    <location>
        <begin position="33"/>
        <end position="153"/>
    </location>
</feature>
<feature type="compositionally biased region" description="Low complexity" evidence="7">
    <location>
        <begin position="258"/>
        <end position="269"/>
    </location>
</feature>
<reference evidence="9" key="2">
    <citation type="submission" date="2024-10" db="UniProtKB">
        <authorList>
            <consortium name="EnsemblProtists"/>
        </authorList>
    </citation>
    <scope>IDENTIFICATION</scope>
</reference>
<organism evidence="9 10">
    <name type="scientific">Emiliania huxleyi (strain CCMP1516)</name>
    <dbReference type="NCBI Taxonomy" id="280463"/>
    <lineage>
        <taxon>Eukaryota</taxon>
        <taxon>Haptista</taxon>
        <taxon>Haptophyta</taxon>
        <taxon>Prymnesiophyceae</taxon>
        <taxon>Isochrysidales</taxon>
        <taxon>Noelaerhabdaceae</taxon>
        <taxon>Emiliania</taxon>
    </lineage>
</organism>
<sequence length="328" mass="35132">MAATTAQVLPAGPTLRLLQYSPAWGAPSVDPRCTKAQAYLRVCGRSYEVEDASAAAPGWSPLLLPVLRDGARAVEPDGLYAHLREGGIDADAKLSAEERAESAAWTALVEERLGLALLYACWAEEDNYAAVLKPAYAQRLPLPLCLYLPWTMRRRALSQLARREGVAYRLGGEALEALNTRLTGRGSFFASGASAAFSYLTAVLRCPLPRDTLRAHLKSLPALCSYVEAFSTTFFGSFEPLLPSPETDPRLRPPPLTGRPTAFPYAFGADEGGGGEASEAAAGGGKSSRTPKQRRFKERSRNAVLGALGGALVGGEEELDEYAADEQQ</sequence>
<evidence type="ECO:0000256" key="7">
    <source>
        <dbReference type="SAM" id="MobiDB-lite"/>
    </source>
</evidence>
<keyword evidence="2" id="KW-0813">Transport</keyword>
<dbReference type="PANTHER" id="PTHR12289:SF41">
    <property type="entry name" value="FAILED AXON CONNECTIONS-RELATED"/>
    <property type="match status" value="1"/>
</dbReference>
<keyword evidence="3" id="KW-1000">Mitochondrion outer membrane</keyword>
<evidence type="ECO:0000259" key="8">
    <source>
        <dbReference type="Pfam" id="PF10568"/>
    </source>
</evidence>
<dbReference type="GO" id="GO:0015031">
    <property type="term" value="P:protein transport"/>
    <property type="evidence" value="ECO:0007669"/>
    <property type="project" value="UniProtKB-KW"/>
</dbReference>
<keyword evidence="6" id="KW-0472">Membrane</keyword>
<dbReference type="STRING" id="2903.R1CQZ5"/>
<evidence type="ECO:0000256" key="3">
    <source>
        <dbReference type="ARBA" id="ARBA00022787"/>
    </source>
</evidence>
<evidence type="ECO:0000256" key="6">
    <source>
        <dbReference type="ARBA" id="ARBA00023136"/>
    </source>
</evidence>
<proteinExistence type="predicted"/>
<dbReference type="PaxDb" id="2903-EOD25408"/>
<dbReference type="HOGENOM" id="CLU_073471_0_0_1"/>
<evidence type="ECO:0000256" key="2">
    <source>
        <dbReference type="ARBA" id="ARBA00022448"/>
    </source>
</evidence>
<feature type="compositionally biased region" description="Basic residues" evidence="7">
    <location>
        <begin position="289"/>
        <end position="298"/>
    </location>
</feature>
<dbReference type="InterPro" id="IPR050931">
    <property type="entry name" value="Mito_Protein_Transport_Metaxin"/>
</dbReference>
<evidence type="ECO:0000256" key="5">
    <source>
        <dbReference type="ARBA" id="ARBA00023128"/>
    </source>
</evidence>
<dbReference type="Proteomes" id="UP000013827">
    <property type="component" value="Unassembled WGS sequence"/>
</dbReference>
<dbReference type="eggNOG" id="KOG3028">
    <property type="taxonomic scope" value="Eukaryota"/>
</dbReference>
<dbReference type="GO" id="GO:0001401">
    <property type="term" value="C:SAM complex"/>
    <property type="evidence" value="ECO:0007669"/>
    <property type="project" value="InterPro"/>
</dbReference>
<keyword evidence="10" id="KW-1185">Reference proteome</keyword>
<dbReference type="GeneID" id="17270952"/>
<evidence type="ECO:0000313" key="9">
    <source>
        <dbReference type="EnsemblProtists" id="EOD25408"/>
    </source>
</evidence>
<evidence type="ECO:0000313" key="10">
    <source>
        <dbReference type="Proteomes" id="UP000013827"/>
    </source>
</evidence>
<evidence type="ECO:0000256" key="1">
    <source>
        <dbReference type="ARBA" id="ARBA00004294"/>
    </source>
</evidence>
<dbReference type="PANTHER" id="PTHR12289">
    <property type="entry name" value="METAXIN RELATED"/>
    <property type="match status" value="1"/>
</dbReference>
<protein>
    <recommendedName>
        <fullName evidence="8">Mitochondrial outer membrane transport complex Sam37/metaxin N-terminal domain-containing protein</fullName>
    </recommendedName>
</protein>
<dbReference type="InterPro" id="IPR019564">
    <property type="entry name" value="Sam37/metaxin_N"/>
</dbReference>
<feature type="region of interest" description="Disordered" evidence="7">
    <location>
        <begin position="242"/>
        <end position="300"/>
    </location>
</feature>
<name>A0A0D3JPH3_EMIH1</name>
<dbReference type="GO" id="GO:0006626">
    <property type="term" value="P:protein targeting to mitochondrion"/>
    <property type="evidence" value="ECO:0007669"/>
    <property type="project" value="TreeGrafter"/>
</dbReference>
<keyword evidence="4" id="KW-0653">Protein transport</keyword>
<comment type="subcellular location">
    <subcellularLocation>
        <location evidence="1">Mitochondrion outer membrane</location>
    </subcellularLocation>
</comment>
<reference evidence="10" key="1">
    <citation type="journal article" date="2013" name="Nature">
        <title>Pan genome of the phytoplankton Emiliania underpins its global distribution.</title>
        <authorList>
            <person name="Read B.A."/>
            <person name="Kegel J."/>
            <person name="Klute M.J."/>
            <person name="Kuo A."/>
            <person name="Lefebvre S.C."/>
            <person name="Maumus F."/>
            <person name="Mayer C."/>
            <person name="Miller J."/>
            <person name="Monier A."/>
            <person name="Salamov A."/>
            <person name="Young J."/>
            <person name="Aguilar M."/>
            <person name="Claverie J.M."/>
            <person name="Frickenhaus S."/>
            <person name="Gonzalez K."/>
            <person name="Herman E.K."/>
            <person name="Lin Y.C."/>
            <person name="Napier J."/>
            <person name="Ogata H."/>
            <person name="Sarno A.F."/>
            <person name="Shmutz J."/>
            <person name="Schroeder D."/>
            <person name="de Vargas C."/>
            <person name="Verret F."/>
            <person name="von Dassow P."/>
            <person name="Valentin K."/>
            <person name="Van de Peer Y."/>
            <person name="Wheeler G."/>
            <person name="Dacks J.B."/>
            <person name="Delwiche C.F."/>
            <person name="Dyhrman S.T."/>
            <person name="Glockner G."/>
            <person name="John U."/>
            <person name="Richards T."/>
            <person name="Worden A.Z."/>
            <person name="Zhang X."/>
            <person name="Grigoriev I.V."/>
            <person name="Allen A.E."/>
            <person name="Bidle K."/>
            <person name="Borodovsky M."/>
            <person name="Bowler C."/>
            <person name="Brownlee C."/>
            <person name="Cock J.M."/>
            <person name="Elias M."/>
            <person name="Gladyshev V.N."/>
            <person name="Groth M."/>
            <person name="Guda C."/>
            <person name="Hadaegh A."/>
            <person name="Iglesias-Rodriguez M.D."/>
            <person name="Jenkins J."/>
            <person name="Jones B.M."/>
            <person name="Lawson T."/>
            <person name="Leese F."/>
            <person name="Lindquist E."/>
            <person name="Lobanov A."/>
            <person name="Lomsadze A."/>
            <person name="Malik S.B."/>
            <person name="Marsh M.E."/>
            <person name="Mackinder L."/>
            <person name="Mock T."/>
            <person name="Mueller-Roeber B."/>
            <person name="Pagarete A."/>
            <person name="Parker M."/>
            <person name="Probert I."/>
            <person name="Quesneville H."/>
            <person name="Raines C."/>
            <person name="Rensing S.A."/>
            <person name="Riano-Pachon D.M."/>
            <person name="Richier S."/>
            <person name="Rokitta S."/>
            <person name="Shiraiwa Y."/>
            <person name="Soanes D.M."/>
            <person name="van der Giezen M."/>
            <person name="Wahlund T.M."/>
            <person name="Williams B."/>
            <person name="Wilson W."/>
            <person name="Wolfe G."/>
            <person name="Wurch L.L."/>
        </authorList>
    </citation>
    <scope>NUCLEOTIDE SEQUENCE</scope>
</reference>
<keyword evidence="5" id="KW-0496">Mitochondrion</keyword>
<accession>A0A0D3JPH3</accession>